<accession>A0A2M8G1L5</accession>
<proteinExistence type="predicted"/>
<dbReference type="AlphaFoldDB" id="A0A2M8G1L5"/>
<dbReference type="InterPro" id="IPR036510">
    <property type="entry name" value="Ribosomal_bS20_sf"/>
</dbReference>
<sequence>RVIKKNKASRLKSRLAKRAKK</sequence>
<evidence type="ECO:0000313" key="3">
    <source>
        <dbReference type="Proteomes" id="UP000229674"/>
    </source>
</evidence>
<dbReference type="GO" id="GO:0003735">
    <property type="term" value="F:structural constituent of ribosome"/>
    <property type="evidence" value="ECO:0007669"/>
    <property type="project" value="InterPro"/>
</dbReference>
<evidence type="ECO:0000313" key="2">
    <source>
        <dbReference type="EMBL" id="PJC65543.1"/>
    </source>
</evidence>
<dbReference type="Proteomes" id="UP000229674">
    <property type="component" value="Unassembled WGS sequence"/>
</dbReference>
<evidence type="ECO:0000256" key="1">
    <source>
        <dbReference type="SAM" id="MobiDB-lite"/>
    </source>
</evidence>
<dbReference type="EMBL" id="PFQX01000004">
    <property type="protein sequence ID" value="PJC65543.1"/>
    <property type="molecule type" value="Genomic_DNA"/>
</dbReference>
<protein>
    <submittedName>
        <fullName evidence="2">Uncharacterized protein</fullName>
    </submittedName>
</protein>
<gene>
    <name evidence="2" type="ORF">CO020_00120</name>
</gene>
<feature type="region of interest" description="Disordered" evidence="1">
    <location>
        <begin position="1"/>
        <end position="21"/>
    </location>
</feature>
<organism evidence="2 3">
    <name type="scientific">Candidatus Colwellbacteria bacterium CG_4_9_14_0_2_um_filter_50_12</name>
    <dbReference type="NCBI Taxonomy" id="1974538"/>
    <lineage>
        <taxon>Bacteria</taxon>
        <taxon>Candidatus Colwelliibacteriota</taxon>
    </lineage>
</organism>
<name>A0A2M8G1L5_9BACT</name>
<dbReference type="GO" id="GO:0005840">
    <property type="term" value="C:ribosome"/>
    <property type="evidence" value="ECO:0007669"/>
    <property type="project" value="InterPro"/>
</dbReference>
<dbReference type="SUPFAM" id="SSF46992">
    <property type="entry name" value="Ribosomal protein S20"/>
    <property type="match status" value="1"/>
</dbReference>
<reference evidence="3" key="1">
    <citation type="submission" date="2017-09" db="EMBL/GenBank/DDBJ databases">
        <title>Depth-based differentiation of microbial function through sediment-hosted aquifers and enrichment of novel symbionts in the deep terrestrial subsurface.</title>
        <authorList>
            <person name="Probst A.J."/>
            <person name="Ladd B."/>
            <person name="Jarett J.K."/>
            <person name="Geller-Mcgrath D.E."/>
            <person name="Sieber C.M.K."/>
            <person name="Emerson J.B."/>
            <person name="Anantharaman K."/>
            <person name="Thomas B.C."/>
            <person name="Malmstrom R."/>
            <person name="Stieglmeier M."/>
            <person name="Klingl A."/>
            <person name="Woyke T."/>
            <person name="Ryan C.M."/>
            <person name="Banfield J.F."/>
        </authorList>
    </citation>
    <scope>NUCLEOTIDE SEQUENCE [LARGE SCALE GENOMIC DNA]</scope>
</reference>
<dbReference type="GO" id="GO:0003723">
    <property type="term" value="F:RNA binding"/>
    <property type="evidence" value="ECO:0007669"/>
    <property type="project" value="InterPro"/>
</dbReference>
<feature type="non-terminal residue" evidence="2">
    <location>
        <position position="1"/>
    </location>
</feature>
<comment type="caution">
    <text evidence="2">The sequence shown here is derived from an EMBL/GenBank/DDBJ whole genome shotgun (WGS) entry which is preliminary data.</text>
</comment>
<dbReference type="GO" id="GO:0006412">
    <property type="term" value="P:translation"/>
    <property type="evidence" value="ECO:0007669"/>
    <property type="project" value="InterPro"/>
</dbReference>